<dbReference type="KEGG" id="aac:Aaci_1101"/>
<dbReference type="EMBL" id="CP001727">
    <property type="protein sequence ID" value="ACV58137.1"/>
    <property type="molecule type" value="Genomic_DNA"/>
</dbReference>
<evidence type="ECO:0000313" key="2">
    <source>
        <dbReference type="Proteomes" id="UP000001917"/>
    </source>
</evidence>
<dbReference type="Proteomes" id="UP000001917">
    <property type="component" value="Chromosome"/>
</dbReference>
<protein>
    <submittedName>
        <fullName evidence="1">Uncharacterized protein</fullName>
    </submittedName>
</protein>
<evidence type="ECO:0000313" key="1">
    <source>
        <dbReference type="EMBL" id="ACV58137.1"/>
    </source>
</evidence>
<reference evidence="2" key="1">
    <citation type="submission" date="2009-09" db="EMBL/GenBank/DDBJ databases">
        <title>The complete chromosome of Alicyclobacillus acidocaldarius subsp. acidocaldarius DSM 446.</title>
        <authorList>
            <consortium name="US DOE Joint Genome Institute (JGI-PGF)"/>
            <person name="Lucas S."/>
            <person name="Copeland A."/>
            <person name="Lapidus A."/>
            <person name="Glavina del Rio T."/>
            <person name="Dalin E."/>
            <person name="Tice H."/>
            <person name="Bruce D."/>
            <person name="Goodwin L."/>
            <person name="Pitluck S."/>
            <person name="Kyrpides N."/>
            <person name="Mavromatis K."/>
            <person name="Ivanova N."/>
            <person name="Ovchinnikova G."/>
            <person name="Chertkov O."/>
            <person name="Sims D."/>
            <person name="Brettin T."/>
            <person name="Detter J.C."/>
            <person name="Han C."/>
            <person name="Larimer F."/>
            <person name="Land M."/>
            <person name="Hauser L."/>
            <person name="Markowitz V."/>
            <person name="Cheng J.-F."/>
            <person name="Hugenholtz P."/>
            <person name="Woyke T."/>
            <person name="Wu D."/>
            <person name="Pukall R."/>
            <person name="Klenk H.-P."/>
            <person name="Eisen J.A."/>
        </authorList>
    </citation>
    <scope>NUCLEOTIDE SEQUENCE [LARGE SCALE GENOMIC DNA]</scope>
    <source>
        <strain evidence="2">ATCC 27009 / DSM 446 / BCRC 14685 / JCM 5260 / KCTC 1825 / NBRC 15652 / NCIMB 11725 / NRRL B-14509 / 104-IA</strain>
    </source>
</reference>
<reference evidence="1 2" key="2">
    <citation type="journal article" date="2010" name="Stand. Genomic Sci.">
        <title>Complete genome sequence of Alicyclobacillus acidocaldarius type strain (104-IA).</title>
        <authorList>
            <person name="Mavromatis K."/>
            <person name="Sikorski J."/>
            <person name="Lapidus A."/>
            <person name="Glavina Del Rio T."/>
            <person name="Copeland A."/>
            <person name="Tice H."/>
            <person name="Cheng J.F."/>
            <person name="Lucas S."/>
            <person name="Chen F."/>
            <person name="Nolan M."/>
            <person name="Bruce D."/>
            <person name="Goodwin L."/>
            <person name="Pitluck S."/>
            <person name="Ivanova N."/>
            <person name="Ovchinnikova G."/>
            <person name="Pati A."/>
            <person name="Chen A."/>
            <person name="Palaniappan K."/>
            <person name="Land M."/>
            <person name="Hauser L."/>
            <person name="Chang Y.J."/>
            <person name="Jeffries C.D."/>
            <person name="Chain P."/>
            <person name="Meincke L."/>
            <person name="Sims D."/>
            <person name="Chertkov O."/>
            <person name="Han C."/>
            <person name="Brettin T."/>
            <person name="Detter J.C."/>
            <person name="Wahrenburg C."/>
            <person name="Rohde M."/>
            <person name="Pukall R."/>
            <person name="Goker M."/>
            <person name="Bristow J."/>
            <person name="Eisen J.A."/>
            <person name="Markowitz V."/>
            <person name="Hugenholtz P."/>
            <person name="Klenk H.P."/>
            <person name="Kyrpides N.C."/>
        </authorList>
    </citation>
    <scope>NUCLEOTIDE SEQUENCE [LARGE SCALE GENOMIC DNA]</scope>
    <source>
        <strain evidence="2">ATCC 27009 / DSM 446 / BCRC 14685 / JCM 5260 / KCTC 1825 / NBRC 15652 / NCIMB 11725 / NRRL B-14509 / 104-IA</strain>
    </source>
</reference>
<keyword evidence="2" id="KW-1185">Reference proteome</keyword>
<dbReference type="HOGENOM" id="CLU_3148672_0_0_9"/>
<proteinExistence type="predicted"/>
<organism evidence="1 2">
    <name type="scientific">Alicyclobacillus acidocaldarius subsp. acidocaldarius (strain ATCC 27009 / DSM 446 / BCRC 14685 / JCM 5260 / KCTC 1825 / NBRC 15652 / NCIMB 11725 / NRRL B-14509 / 104-IA)</name>
    <name type="common">Bacillus acidocaldarius</name>
    <dbReference type="NCBI Taxonomy" id="521098"/>
    <lineage>
        <taxon>Bacteria</taxon>
        <taxon>Bacillati</taxon>
        <taxon>Bacillota</taxon>
        <taxon>Bacilli</taxon>
        <taxon>Bacillales</taxon>
        <taxon>Alicyclobacillaceae</taxon>
        <taxon>Alicyclobacillus</taxon>
    </lineage>
</organism>
<name>C8WVL5_ALIAD</name>
<accession>C8WVL5</accession>
<dbReference type="AlphaFoldDB" id="C8WVL5"/>
<sequence>MMYWAIACELVITHDAVQNYAERAEGVQLGLWGTTVKKVKCGFVLNST</sequence>
<gene>
    <name evidence="1" type="ordered locus">Aaci_1101</name>
</gene>